<feature type="transmembrane region" description="Helical" evidence="2">
    <location>
        <begin position="110"/>
        <end position="130"/>
    </location>
</feature>
<evidence type="ECO:0000313" key="3">
    <source>
        <dbReference type="EMBL" id="KAF2713748.1"/>
    </source>
</evidence>
<sequence length="446" mass="50094">MVVPSAVDIDKTGTTAFEDLVSATTILSTRYEGEMTTPMTKPRRKSEPSAGPPSSNSDPNSNFVSSLREKISPEQSSPSQLTPPWIDSTGGNSAPPSFHRPSLGGISSPFAWTGFAPLAILVAIWTFGIVQTWRNKHYGKRSTAHLLREKRWVTQLGKAWKTKNYPILFGLSELWITGAIPWGPWDVSGLKEVEDMEYYKQLCHAGIIPLDISTGGFGTKEKSSIALDKKARLGFRMPVWVQSHRRAYFDFVMPLIRGKYFNNRVNFLNSLLVHEGPRDGIAIRFWVREDPPRRIQLEDTYASALQSQFPLEYGASTWNQWTLPFLKDTALKRRTERWEVNLGNYMSEDQCPLLIKGAYVLVRVEALTTLVGRLDGWIARVAGEFGLNGAFNGAYNRTLTKAWLNDYDLSDLPGVSFTTEMPGGKDVRVFTFKPSAADKEFPDDVR</sequence>
<evidence type="ECO:0000256" key="2">
    <source>
        <dbReference type="SAM" id="Phobius"/>
    </source>
</evidence>
<dbReference type="EMBL" id="MU005765">
    <property type="protein sequence ID" value="KAF2713748.1"/>
    <property type="molecule type" value="Genomic_DNA"/>
</dbReference>
<gene>
    <name evidence="3" type="ORF">K504DRAFT_145980</name>
</gene>
<feature type="region of interest" description="Disordered" evidence="1">
    <location>
        <begin position="29"/>
        <end position="100"/>
    </location>
</feature>
<dbReference type="AlphaFoldDB" id="A0A6G1KLN6"/>
<reference evidence="3" key="1">
    <citation type="journal article" date="2020" name="Stud. Mycol.">
        <title>101 Dothideomycetes genomes: a test case for predicting lifestyles and emergence of pathogens.</title>
        <authorList>
            <person name="Haridas S."/>
            <person name="Albert R."/>
            <person name="Binder M."/>
            <person name="Bloem J."/>
            <person name="Labutti K."/>
            <person name="Salamov A."/>
            <person name="Andreopoulos B."/>
            <person name="Baker S."/>
            <person name="Barry K."/>
            <person name="Bills G."/>
            <person name="Bluhm B."/>
            <person name="Cannon C."/>
            <person name="Castanera R."/>
            <person name="Culley D."/>
            <person name="Daum C."/>
            <person name="Ezra D."/>
            <person name="Gonzalez J."/>
            <person name="Henrissat B."/>
            <person name="Kuo A."/>
            <person name="Liang C."/>
            <person name="Lipzen A."/>
            <person name="Lutzoni F."/>
            <person name="Magnuson J."/>
            <person name="Mondo S."/>
            <person name="Nolan M."/>
            <person name="Ohm R."/>
            <person name="Pangilinan J."/>
            <person name="Park H.-J."/>
            <person name="Ramirez L."/>
            <person name="Alfaro M."/>
            <person name="Sun H."/>
            <person name="Tritt A."/>
            <person name="Yoshinaga Y."/>
            <person name="Zwiers L.-H."/>
            <person name="Turgeon B."/>
            <person name="Goodwin S."/>
            <person name="Spatafora J."/>
            <person name="Crous P."/>
            <person name="Grigoriev I."/>
        </authorList>
    </citation>
    <scope>NUCLEOTIDE SEQUENCE</scope>
    <source>
        <strain evidence="3">CBS 279.74</strain>
    </source>
</reference>
<name>A0A6G1KLN6_9PLEO</name>
<feature type="compositionally biased region" description="Low complexity" evidence="1">
    <location>
        <begin position="48"/>
        <end position="66"/>
    </location>
</feature>
<organism evidence="3 4">
    <name type="scientific">Pleomassaria siparia CBS 279.74</name>
    <dbReference type="NCBI Taxonomy" id="1314801"/>
    <lineage>
        <taxon>Eukaryota</taxon>
        <taxon>Fungi</taxon>
        <taxon>Dikarya</taxon>
        <taxon>Ascomycota</taxon>
        <taxon>Pezizomycotina</taxon>
        <taxon>Dothideomycetes</taxon>
        <taxon>Pleosporomycetidae</taxon>
        <taxon>Pleosporales</taxon>
        <taxon>Pleomassariaceae</taxon>
        <taxon>Pleomassaria</taxon>
    </lineage>
</organism>
<dbReference type="Proteomes" id="UP000799428">
    <property type="component" value="Unassembled WGS sequence"/>
</dbReference>
<keyword evidence="2" id="KW-0472">Membrane</keyword>
<feature type="compositionally biased region" description="Polar residues" evidence="1">
    <location>
        <begin position="73"/>
        <end position="82"/>
    </location>
</feature>
<keyword evidence="2" id="KW-0812">Transmembrane</keyword>
<accession>A0A6G1KLN6</accession>
<protein>
    <submittedName>
        <fullName evidence="3">Uncharacterized protein</fullName>
    </submittedName>
</protein>
<dbReference type="OrthoDB" id="3770097at2759"/>
<proteinExistence type="predicted"/>
<keyword evidence="2" id="KW-1133">Transmembrane helix</keyword>
<keyword evidence="4" id="KW-1185">Reference proteome</keyword>
<evidence type="ECO:0000313" key="4">
    <source>
        <dbReference type="Proteomes" id="UP000799428"/>
    </source>
</evidence>
<evidence type="ECO:0000256" key="1">
    <source>
        <dbReference type="SAM" id="MobiDB-lite"/>
    </source>
</evidence>